<comment type="similarity">
    <text evidence="2">Belongs to the cyclin family. Cyclin C subfamily.</text>
</comment>
<dbReference type="CDD" id="cd20513">
    <property type="entry name" value="CYCLIN_CCNC_rpt1"/>
    <property type="match status" value="1"/>
</dbReference>
<dbReference type="FunFam" id="1.10.472.10:FF:000076">
    <property type="entry name" value="RNA polymerase II holoenzyme cyclin-like subunit"/>
    <property type="match status" value="1"/>
</dbReference>
<keyword evidence="5 9" id="KW-0195">Cyclin</keyword>
<dbReference type="SMART" id="SM00385">
    <property type="entry name" value="CYCLIN"/>
    <property type="match status" value="1"/>
</dbReference>
<evidence type="ECO:0000313" key="13">
    <source>
        <dbReference type="Proteomes" id="UP000789342"/>
    </source>
</evidence>
<evidence type="ECO:0000313" key="12">
    <source>
        <dbReference type="EMBL" id="CAG8779184.1"/>
    </source>
</evidence>
<proteinExistence type="inferred from homology"/>
<reference evidence="12" key="1">
    <citation type="submission" date="2021-06" db="EMBL/GenBank/DDBJ databases">
        <authorList>
            <person name="Kallberg Y."/>
            <person name="Tangrot J."/>
            <person name="Rosling A."/>
        </authorList>
    </citation>
    <scope>NUCLEOTIDE SEQUENCE</scope>
    <source>
        <strain evidence="12">CL551</strain>
    </source>
</reference>
<dbReference type="GO" id="GO:0006357">
    <property type="term" value="P:regulation of transcription by RNA polymerase II"/>
    <property type="evidence" value="ECO:0007669"/>
    <property type="project" value="InterPro"/>
</dbReference>
<comment type="caution">
    <text evidence="12">The sequence shown here is derived from an EMBL/GenBank/DDBJ whole genome shotgun (WGS) entry which is preliminary data.</text>
</comment>
<dbReference type="GO" id="GO:0016538">
    <property type="term" value="F:cyclin-dependent protein serine/threonine kinase regulator activity"/>
    <property type="evidence" value="ECO:0007669"/>
    <property type="project" value="InterPro"/>
</dbReference>
<keyword evidence="13" id="KW-1185">Reference proteome</keyword>
<dbReference type="Pfam" id="PF00134">
    <property type="entry name" value="Cyclin_N"/>
    <property type="match status" value="1"/>
</dbReference>
<evidence type="ECO:0000256" key="8">
    <source>
        <dbReference type="ARBA" id="ARBA00023242"/>
    </source>
</evidence>
<organism evidence="12 13">
    <name type="scientific">Acaulospora morrowiae</name>
    <dbReference type="NCBI Taxonomy" id="94023"/>
    <lineage>
        <taxon>Eukaryota</taxon>
        <taxon>Fungi</taxon>
        <taxon>Fungi incertae sedis</taxon>
        <taxon>Mucoromycota</taxon>
        <taxon>Glomeromycotina</taxon>
        <taxon>Glomeromycetes</taxon>
        <taxon>Diversisporales</taxon>
        <taxon>Acaulosporaceae</taxon>
        <taxon>Acaulospora</taxon>
    </lineage>
</organism>
<evidence type="ECO:0000256" key="7">
    <source>
        <dbReference type="ARBA" id="ARBA00023163"/>
    </source>
</evidence>
<dbReference type="InterPro" id="IPR043198">
    <property type="entry name" value="Cyclin/Ssn8"/>
</dbReference>
<evidence type="ECO:0000256" key="5">
    <source>
        <dbReference type="ARBA" id="ARBA00023127"/>
    </source>
</evidence>
<comment type="subcellular location">
    <subcellularLocation>
        <location evidence="1">Nucleus</location>
    </subcellularLocation>
</comment>
<dbReference type="AlphaFoldDB" id="A0A9N9JGA5"/>
<evidence type="ECO:0000256" key="2">
    <source>
        <dbReference type="ARBA" id="ARBA00008638"/>
    </source>
</evidence>
<evidence type="ECO:0000256" key="9">
    <source>
        <dbReference type="RuleBase" id="RU000383"/>
    </source>
</evidence>
<dbReference type="SUPFAM" id="SSF47954">
    <property type="entry name" value="Cyclin-like"/>
    <property type="match status" value="2"/>
</dbReference>
<feature type="domain" description="Cyclin-like" evidence="11">
    <location>
        <begin position="1"/>
        <end position="90"/>
    </location>
</feature>
<evidence type="ECO:0000259" key="11">
    <source>
        <dbReference type="SMART" id="SM00385"/>
    </source>
</evidence>
<gene>
    <name evidence="12" type="ORF">AMORRO_LOCUS17177</name>
</gene>
<dbReference type="Proteomes" id="UP000789342">
    <property type="component" value="Unassembled WGS sequence"/>
</dbReference>
<keyword evidence="7" id="KW-0804">Transcription</keyword>
<feature type="region of interest" description="Disordered" evidence="10">
    <location>
        <begin position="165"/>
        <end position="188"/>
    </location>
</feature>
<dbReference type="OrthoDB" id="10266018at2759"/>
<dbReference type="InterPro" id="IPR006671">
    <property type="entry name" value="Cyclin_N"/>
</dbReference>
<protein>
    <submittedName>
        <fullName evidence="12">3844_t:CDS:1</fullName>
    </submittedName>
</protein>
<dbReference type="EMBL" id="CAJVPV010051345">
    <property type="protein sequence ID" value="CAG8779184.1"/>
    <property type="molecule type" value="Genomic_DNA"/>
</dbReference>
<keyword evidence="3" id="KW-0678">Repressor</keyword>
<evidence type="ECO:0000256" key="1">
    <source>
        <dbReference type="ARBA" id="ARBA00004123"/>
    </source>
</evidence>
<dbReference type="GO" id="GO:0005634">
    <property type="term" value="C:nucleus"/>
    <property type="evidence" value="ECO:0007669"/>
    <property type="project" value="UniProtKB-SubCell"/>
</dbReference>
<sequence length="188" mass="21416">MTDLGKRLQVRQIVIATALTYFKRFYTKNSYRRTEPYLVAATCMYLACKIEESPHHIKTVISEMKKLSEDIGGFPYENQKVAEMEFYLMEELNFNMIVFHPYRTLKTLADEVLGDKNKVLQLALFIVNDTYRTDMCLLYPPHVIAAAALYFSIAIEGENQDDDSAFGGSNGQGVMTRNSRKELAAASN</sequence>
<evidence type="ECO:0000256" key="6">
    <source>
        <dbReference type="ARBA" id="ARBA00023159"/>
    </source>
</evidence>
<keyword evidence="4" id="KW-0805">Transcription regulation</keyword>
<evidence type="ECO:0000256" key="4">
    <source>
        <dbReference type="ARBA" id="ARBA00023015"/>
    </source>
</evidence>
<feature type="compositionally biased region" description="Basic and acidic residues" evidence="10">
    <location>
        <begin position="179"/>
        <end position="188"/>
    </location>
</feature>
<accession>A0A9N9JGA5</accession>
<feature type="non-terminal residue" evidence="12">
    <location>
        <position position="188"/>
    </location>
</feature>
<keyword evidence="8" id="KW-0539">Nucleus</keyword>
<keyword evidence="6" id="KW-0010">Activator</keyword>
<evidence type="ECO:0000256" key="10">
    <source>
        <dbReference type="SAM" id="MobiDB-lite"/>
    </source>
</evidence>
<name>A0A9N9JGA5_9GLOM</name>
<dbReference type="InterPro" id="IPR036915">
    <property type="entry name" value="Cyclin-like_sf"/>
</dbReference>
<dbReference type="Gene3D" id="1.10.472.10">
    <property type="entry name" value="Cyclin-like"/>
    <property type="match status" value="2"/>
</dbReference>
<evidence type="ECO:0000256" key="3">
    <source>
        <dbReference type="ARBA" id="ARBA00022491"/>
    </source>
</evidence>
<dbReference type="InterPro" id="IPR013763">
    <property type="entry name" value="Cyclin-like_dom"/>
</dbReference>
<dbReference type="PANTHER" id="PTHR10026">
    <property type="entry name" value="CYCLIN"/>
    <property type="match status" value="1"/>
</dbReference>